<dbReference type="Proteomes" id="UP001349343">
    <property type="component" value="Segment"/>
</dbReference>
<name>A0ABZ0Z4U9_9CAUD</name>
<keyword evidence="2" id="KW-1185">Reference proteome</keyword>
<sequence>MKELMNAVRIKDGAAVTVRKISKIKWTDTVTDEIYFLHIDIELLY</sequence>
<dbReference type="EMBL" id="OR769222">
    <property type="protein sequence ID" value="WQJ53038.1"/>
    <property type="molecule type" value="Genomic_DNA"/>
</dbReference>
<protein>
    <submittedName>
        <fullName evidence="1">Uncharacterized protein</fullName>
    </submittedName>
</protein>
<proteinExistence type="predicted"/>
<accession>A0ABZ0Z4U9</accession>
<evidence type="ECO:0000313" key="1">
    <source>
        <dbReference type="EMBL" id="WQJ53038.1"/>
    </source>
</evidence>
<reference evidence="1 2" key="1">
    <citation type="submission" date="2023-11" db="EMBL/GenBank/DDBJ databases">
        <authorList>
            <person name="Cook R."/>
            <person name="Crisci M."/>
            <person name="Pye H."/>
            <person name="Adriaenssens E."/>
            <person name="Santini J."/>
        </authorList>
    </citation>
    <scope>NUCLEOTIDE SEQUENCE [LARGE SCALE GENOMIC DNA]</scope>
    <source>
        <strain evidence="1">Lak_Megaphage_RVC_JS4_GC31</strain>
    </source>
</reference>
<evidence type="ECO:0000313" key="2">
    <source>
        <dbReference type="Proteomes" id="UP001349343"/>
    </source>
</evidence>
<organism evidence="1 2">
    <name type="scientific">phage Lak_Megaphage_RVC_JS4_GC31</name>
    <dbReference type="NCBI Taxonomy" id="3109228"/>
    <lineage>
        <taxon>Viruses</taxon>
        <taxon>Duplodnaviria</taxon>
        <taxon>Heunggongvirae</taxon>
        <taxon>Uroviricota</taxon>
        <taxon>Caudoviricetes</taxon>
        <taxon>Caudoviricetes code 15 clade</taxon>
    </lineage>
</organism>